<evidence type="ECO:0000313" key="2">
    <source>
        <dbReference type="EMBL" id="MDN3589743.1"/>
    </source>
</evidence>
<dbReference type="Proteomes" id="UP001224644">
    <property type="component" value="Unassembled WGS sequence"/>
</dbReference>
<comment type="caution">
    <text evidence="2">The sequence shown here is derived from an EMBL/GenBank/DDBJ whole genome shotgun (WGS) entry which is preliminary data.</text>
</comment>
<dbReference type="RefSeq" id="WP_238221097.1">
    <property type="nucleotide sequence ID" value="NZ_BPQD01000001.1"/>
</dbReference>
<evidence type="ECO:0000313" key="3">
    <source>
        <dbReference type="Proteomes" id="UP001224644"/>
    </source>
</evidence>
<gene>
    <name evidence="2" type="ORF">QWZ12_03860</name>
</gene>
<dbReference type="EMBL" id="JAUFPX010000002">
    <property type="protein sequence ID" value="MDN3589743.1"/>
    <property type="molecule type" value="Genomic_DNA"/>
</dbReference>
<name>A0ABT8BCH2_9HYPH</name>
<sequence>MTRDQLAAELTRIAKLQLSDITRAVKNGEKSIALNEVTDLARRLNLLSDAIAGRPAPVAAPASPAPTPIAPTPVAHP</sequence>
<evidence type="ECO:0000256" key="1">
    <source>
        <dbReference type="SAM" id="MobiDB-lite"/>
    </source>
</evidence>
<protein>
    <submittedName>
        <fullName evidence="2">Uncharacterized protein</fullName>
    </submittedName>
</protein>
<reference evidence="3" key="1">
    <citation type="journal article" date="2019" name="Int. J. Syst. Evol. Microbiol.">
        <title>The Global Catalogue of Microorganisms (GCM) 10K type strain sequencing project: providing services to taxonomists for standard genome sequencing and annotation.</title>
        <authorList>
            <consortium name="The Broad Institute Genomics Platform"/>
            <consortium name="The Broad Institute Genome Sequencing Center for Infectious Disease"/>
            <person name="Wu L."/>
            <person name="Ma J."/>
        </authorList>
    </citation>
    <scope>NUCLEOTIDE SEQUENCE [LARGE SCALE GENOMIC DNA]</scope>
    <source>
        <strain evidence="3">CECT 7069</strain>
    </source>
</reference>
<feature type="compositionally biased region" description="Pro residues" evidence="1">
    <location>
        <begin position="63"/>
        <end position="77"/>
    </location>
</feature>
<organism evidence="2 3">
    <name type="scientific">Methylobacterium adhaesivum</name>
    <dbReference type="NCBI Taxonomy" id="333297"/>
    <lineage>
        <taxon>Bacteria</taxon>
        <taxon>Pseudomonadati</taxon>
        <taxon>Pseudomonadota</taxon>
        <taxon>Alphaproteobacteria</taxon>
        <taxon>Hyphomicrobiales</taxon>
        <taxon>Methylobacteriaceae</taxon>
        <taxon>Methylobacterium</taxon>
    </lineage>
</organism>
<keyword evidence="3" id="KW-1185">Reference proteome</keyword>
<feature type="region of interest" description="Disordered" evidence="1">
    <location>
        <begin position="56"/>
        <end position="77"/>
    </location>
</feature>
<accession>A0ABT8BCH2</accession>
<proteinExistence type="predicted"/>